<sequence>MKPQPRPQAGFTLIELIVVIALLGILAAVALPRFADLDRETHIASHEATAAAFATAVNLARSKWVSLGAPTEMEGRNDVQLHGSGTDGQIDFNAQGWPAQSYAGSDVVINADSAADCEDIWPVLLNSSLTASRNDTTTDYGVTREVNDVCIYTYRALDGLSFRYETLTGEVVVTNQTD</sequence>
<keyword evidence="1" id="KW-0472">Membrane</keyword>
<organism evidence="2 3">
    <name type="scientific">Motiliproteus coralliicola</name>
    <dbReference type="NCBI Taxonomy" id="2283196"/>
    <lineage>
        <taxon>Bacteria</taxon>
        <taxon>Pseudomonadati</taxon>
        <taxon>Pseudomonadota</taxon>
        <taxon>Gammaproteobacteria</taxon>
        <taxon>Oceanospirillales</taxon>
        <taxon>Oceanospirillaceae</taxon>
        <taxon>Motiliproteus</taxon>
    </lineage>
</organism>
<accession>A0A369WLF0</accession>
<keyword evidence="1" id="KW-0812">Transmembrane</keyword>
<evidence type="ECO:0000256" key="1">
    <source>
        <dbReference type="SAM" id="Phobius"/>
    </source>
</evidence>
<dbReference type="AlphaFoldDB" id="A0A369WLF0"/>
<dbReference type="OrthoDB" id="6386726at2"/>
<name>A0A369WLF0_9GAMM</name>
<dbReference type="InterPro" id="IPR045584">
    <property type="entry name" value="Pilin-like"/>
</dbReference>
<keyword evidence="1" id="KW-1133">Transmembrane helix</keyword>
<feature type="transmembrane region" description="Helical" evidence="1">
    <location>
        <begin position="12"/>
        <end position="31"/>
    </location>
</feature>
<dbReference type="Pfam" id="PF07963">
    <property type="entry name" value="N_methyl"/>
    <property type="match status" value="1"/>
</dbReference>
<evidence type="ECO:0000313" key="3">
    <source>
        <dbReference type="Proteomes" id="UP000253769"/>
    </source>
</evidence>
<dbReference type="Gene3D" id="3.30.700.10">
    <property type="entry name" value="Glycoprotein, Type 4 Pilin"/>
    <property type="match status" value="1"/>
</dbReference>
<dbReference type="PROSITE" id="PS00409">
    <property type="entry name" value="PROKAR_NTER_METHYL"/>
    <property type="match status" value="1"/>
</dbReference>
<protein>
    <submittedName>
        <fullName evidence="2">Prepilin-type N-terminal cleavage/methylation domain-containing protein</fullName>
    </submittedName>
</protein>
<dbReference type="InterPro" id="IPR012902">
    <property type="entry name" value="N_methyl_site"/>
</dbReference>
<dbReference type="NCBIfam" id="TIGR02532">
    <property type="entry name" value="IV_pilin_GFxxxE"/>
    <property type="match status" value="1"/>
</dbReference>
<evidence type="ECO:0000313" key="2">
    <source>
        <dbReference type="EMBL" id="RDE22910.1"/>
    </source>
</evidence>
<reference evidence="2 3" key="1">
    <citation type="submission" date="2018-07" db="EMBL/GenBank/DDBJ databases">
        <title>Motiliproteus coralliicola sp. nov., a bacterium isolated from Coral.</title>
        <authorList>
            <person name="Wang G."/>
        </authorList>
    </citation>
    <scope>NUCLEOTIDE SEQUENCE [LARGE SCALE GENOMIC DNA]</scope>
    <source>
        <strain evidence="2 3">C34</strain>
    </source>
</reference>
<dbReference type="Proteomes" id="UP000253769">
    <property type="component" value="Unassembled WGS sequence"/>
</dbReference>
<dbReference type="SUPFAM" id="SSF54523">
    <property type="entry name" value="Pili subunits"/>
    <property type="match status" value="1"/>
</dbReference>
<gene>
    <name evidence="2" type="ORF">DV711_10170</name>
</gene>
<comment type="caution">
    <text evidence="2">The sequence shown here is derived from an EMBL/GenBank/DDBJ whole genome shotgun (WGS) entry which is preliminary data.</text>
</comment>
<keyword evidence="3" id="KW-1185">Reference proteome</keyword>
<dbReference type="EMBL" id="QQOH01000002">
    <property type="protein sequence ID" value="RDE22910.1"/>
    <property type="molecule type" value="Genomic_DNA"/>
</dbReference>
<dbReference type="RefSeq" id="WP_114695544.1">
    <property type="nucleotide sequence ID" value="NZ_QQOH01000002.1"/>
</dbReference>
<proteinExistence type="predicted"/>